<organism evidence="1 2">
    <name type="scientific">Hevea brasiliensis</name>
    <name type="common">Para rubber tree</name>
    <name type="synonym">Siphonia brasiliensis</name>
    <dbReference type="NCBI Taxonomy" id="3981"/>
    <lineage>
        <taxon>Eukaryota</taxon>
        <taxon>Viridiplantae</taxon>
        <taxon>Streptophyta</taxon>
        <taxon>Embryophyta</taxon>
        <taxon>Tracheophyta</taxon>
        <taxon>Spermatophyta</taxon>
        <taxon>Magnoliopsida</taxon>
        <taxon>eudicotyledons</taxon>
        <taxon>Gunneridae</taxon>
        <taxon>Pentapetalae</taxon>
        <taxon>rosids</taxon>
        <taxon>fabids</taxon>
        <taxon>Malpighiales</taxon>
        <taxon>Euphorbiaceae</taxon>
        <taxon>Crotonoideae</taxon>
        <taxon>Micrandreae</taxon>
        <taxon>Hevea</taxon>
    </lineage>
</organism>
<dbReference type="Proteomes" id="UP001174677">
    <property type="component" value="Chromosome 14"/>
</dbReference>
<name>A0ABQ9L433_HEVBR</name>
<protein>
    <submittedName>
        <fullName evidence="1">Uncharacterized protein</fullName>
    </submittedName>
</protein>
<comment type="caution">
    <text evidence="1">The sequence shown here is derived from an EMBL/GenBank/DDBJ whole genome shotgun (WGS) entry which is preliminary data.</text>
</comment>
<keyword evidence="2" id="KW-1185">Reference proteome</keyword>
<gene>
    <name evidence="1" type="ORF">P3X46_024958</name>
</gene>
<reference evidence="1" key="1">
    <citation type="journal article" date="2023" name="Plant Biotechnol. J.">
        <title>Chromosome-level wild Hevea brasiliensis genome provides new tools for genomic-assisted breeding and valuable loci to elevate rubber yield.</title>
        <authorList>
            <person name="Cheng H."/>
            <person name="Song X."/>
            <person name="Hu Y."/>
            <person name="Wu T."/>
            <person name="Yang Q."/>
            <person name="An Z."/>
            <person name="Feng S."/>
            <person name="Deng Z."/>
            <person name="Wu W."/>
            <person name="Zeng X."/>
            <person name="Tu M."/>
            <person name="Wang X."/>
            <person name="Huang H."/>
        </authorList>
    </citation>
    <scope>NUCLEOTIDE SEQUENCE</scope>
    <source>
        <strain evidence="1">MT/VB/25A 57/8</strain>
    </source>
</reference>
<proteinExistence type="predicted"/>
<dbReference type="EMBL" id="JARPOI010000014">
    <property type="protein sequence ID" value="KAJ9159450.1"/>
    <property type="molecule type" value="Genomic_DNA"/>
</dbReference>
<sequence>MLGSGGKVTFGIASMMGKLGSGGKVGLGKEGWVVGNVSCGRVGIVGNAHFSKLGIEGKGGNHNRLRAAKPISMFENDKA</sequence>
<accession>A0ABQ9L433</accession>
<evidence type="ECO:0000313" key="1">
    <source>
        <dbReference type="EMBL" id="KAJ9159450.1"/>
    </source>
</evidence>
<evidence type="ECO:0000313" key="2">
    <source>
        <dbReference type="Proteomes" id="UP001174677"/>
    </source>
</evidence>